<dbReference type="InterPro" id="IPR023151">
    <property type="entry name" value="PEP_util_CS"/>
</dbReference>
<keyword evidence="21" id="KW-1185">Reference proteome</keyword>
<dbReference type="InterPro" id="IPR015813">
    <property type="entry name" value="Pyrv/PenolPyrv_kinase-like_dom"/>
</dbReference>
<proteinExistence type="inferred from homology"/>
<evidence type="ECO:0000256" key="15">
    <source>
        <dbReference type="PIRNR" id="PIRNR000854"/>
    </source>
</evidence>
<keyword evidence="20" id="KW-0670">Pyruvate</keyword>
<dbReference type="Gene3D" id="3.30.1490.20">
    <property type="entry name" value="ATP-grasp fold, A domain"/>
    <property type="match status" value="1"/>
</dbReference>
<evidence type="ECO:0000259" key="18">
    <source>
        <dbReference type="Pfam" id="PF01326"/>
    </source>
</evidence>
<dbReference type="Gene3D" id="3.20.20.60">
    <property type="entry name" value="Phosphoenolpyruvate-binding domains"/>
    <property type="match status" value="1"/>
</dbReference>
<evidence type="ECO:0000256" key="16">
    <source>
        <dbReference type="SAM" id="MobiDB-lite"/>
    </source>
</evidence>
<dbReference type="GO" id="GO:0005524">
    <property type="term" value="F:ATP binding"/>
    <property type="evidence" value="ECO:0007669"/>
    <property type="project" value="UniProtKB-KW"/>
</dbReference>
<dbReference type="GO" id="GO:0008986">
    <property type="term" value="F:pyruvate, water dikinase activity"/>
    <property type="evidence" value="ECO:0007669"/>
    <property type="project" value="UniProtKB-EC"/>
</dbReference>
<gene>
    <name evidence="20" type="ORF">EIL87_20245</name>
</gene>
<feature type="domain" description="PEP-utilising enzyme C-terminal" evidence="19">
    <location>
        <begin position="449"/>
        <end position="737"/>
    </location>
</feature>
<evidence type="ECO:0000256" key="4">
    <source>
        <dbReference type="ARBA" id="ARBA00007837"/>
    </source>
</evidence>
<comment type="pathway">
    <text evidence="3 15">Carbohydrate biosynthesis; gluconeogenesis.</text>
</comment>
<evidence type="ECO:0000259" key="19">
    <source>
        <dbReference type="Pfam" id="PF02896"/>
    </source>
</evidence>
<dbReference type="InterPro" id="IPR006319">
    <property type="entry name" value="PEP_synth"/>
</dbReference>
<evidence type="ECO:0000256" key="10">
    <source>
        <dbReference type="ARBA" id="ARBA00022777"/>
    </source>
</evidence>
<dbReference type="InterPro" id="IPR013815">
    <property type="entry name" value="ATP_grasp_subdomain_1"/>
</dbReference>
<name>A0A3R8Q035_9PSEU</name>
<dbReference type="Gene3D" id="3.50.30.10">
    <property type="entry name" value="Phosphohistidine domain"/>
    <property type="match status" value="1"/>
</dbReference>
<dbReference type="Pfam" id="PF02896">
    <property type="entry name" value="PEP-utilizers_C"/>
    <property type="match status" value="1"/>
</dbReference>
<dbReference type="InterPro" id="IPR040442">
    <property type="entry name" value="Pyrv_kinase-like_dom_sf"/>
</dbReference>
<accession>A0A3R8Q035</accession>
<reference evidence="20 21" key="1">
    <citation type="submission" date="2018-11" db="EMBL/GenBank/DDBJ databases">
        <title>Saccharopolyspora rhizosphaerae sp. nov., an actinomycete isolated from rhizosphere soil in Thailand.</title>
        <authorList>
            <person name="Intra B."/>
            <person name="Euanorasetr J."/>
            <person name="Take A."/>
            <person name="Inahashi Y."/>
            <person name="Mori M."/>
            <person name="Panbangred W."/>
            <person name="Matsumoto A."/>
        </authorList>
    </citation>
    <scope>NUCLEOTIDE SEQUENCE [LARGE SCALE GENOMIC DNA]</scope>
    <source>
        <strain evidence="20 21">H219</strain>
    </source>
</reference>
<dbReference type="PANTHER" id="PTHR43030:SF1">
    <property type="entry name" value="PHOSPHOENOLPYRUVATE SYNTHASE"/>
    <property type="match status" value="1"/>
</dbReference>
<feature type="region of interest" description="Disordered" evidence="16">
    <location>
        <begin position="421"/>
        <end position="445"/>
    </location>
</feature>
<evidence type="ECO:0000259" key="17">
    <source>
        <dbReference type="Pfam" id="PF00391"/>
    </source>
</evidence>
<dbReference type="PIRSF" id="PIRSF000854">
    <property type="entry name" value="PEP_synthase"/>
    <property type="match status" value="1"/>
</dbReference>
<comment type="function">
    <text evidence="2 15">Catalyzes the phosphorylation of pyruvate to phosphoenolpyruvate.</text>
</comment>
<comment type="cofactor">
    <cofactor evidence="1 15">
        <name>Mg(2+)</name>
        <dbReference type="ChEBI" id="CHEBI:18420"/>
    </cofactor>
</comment>
<dbReference type="RefSeq" id="WP_125092161.1">
    <property type="nucleotide sequence ID" value="NZ_RSAA01000020.1"/>
</dbReference>
<keyword evidence="7 15" id="KW-0808">Transferase</keyword>
<dbReference type="SUPFAM" id="SSF51621">
    <property type="entry name" value="Phosphoenolpyruvate/pyruvate domain"/>
    <property type="match status" value="1"/>
</dbReference>
<evidence type="ECO:0000256" key="13">
    <source>
        <dbReference type="ARBA" id="ARBA00033470"/>
    </source>
</evidence>
<dbReference type="GO" id="GO:0046872">
    <property type="term" value="F:metal ion binding"/>
    <property type="evidence" value="ECO:0007669"/>
    <property type="project" value="UniProtKB-KW"/>
</dbReference>
<dbReference type="InterPro" id="IPR008279">
    <property type="entry name" value="PEP-util_enz_mobile_dom"/>
</dbReference>
<dbReference type="InterPro" id="IPR000121">
    <property type="entry name" value="PEP_util_C"/>
</dbReference>
<evidence type="ECO:0000256" key="5">
    <source>
        <dbReference type="ARBA" id="ARBA00011996"/>
    </source>
</evidence>
<keyword evidence="10 15" id="KW-0418">Kinase</keyword>
<dbReference type="InterPro" id="IPR036637">
    <property type="entry name" value="Phosphohistidine_dom_sf"/>
</dbReference>
<evidence type="ECO:0000256" key="3">
    <source>
        <dbReference type="ARBA" id="ARBA00004742"/>
    </source>
</evidence>
<evidence type="ECO:0000256" key="2">
    <source>
        <dbReference type="ARBA" id="ARBA00002988"/>
    </source>
</evidence>
<keyword evidence="11 15" id="KW-0067">ATP-binding</keyword>
<organism evidence="20 21">
    <name type="scientific">Saccharopolyspora rhizosphaerae</name>
    <dbReference type="NCBI Taxonomy" id="2492662"/>
    <lineage>
        <taxon>Bacteria</taxon>
        <taxon>Bacillati</taxon>
        <taxon>Actinomycetota</taxon>
        <taxon>Actinomycetes</taxon>
        <taxon>Pseudonocardiales</taxon>
        <taxon>Pseudonocardiaceae</taxon>
        <taxon>Saccharopolyspora</taxon>
    </lineage>
</organism>
<evidence type="ECO:0000256" key="9">
    <source>
        <dbReference type="ARBA" id="ARBA00022741"/>
    </source>
</evidence>
<evidence type="ECO:0000256" key="11">
    <source>
        <dbReference type="ARBA" id="ARBA00022840"/>
    </source>
</evidence>
<evidence type="ECO:0000256" key="7">
    <source>
        <dbReference type="ARBA" id="ARBA00022679"/>
    </source>
</evidence>
<feature type="compositionally biased region" description="Polar residues" evidence="16">
    <location>
        <begin position="424"/>
        <end position="435"/>
    </location>
</feature>
<dbReference type="NCBIfam" id="NF005057">
    <property type="entry name" value="PRK06464.1"/>
    <property type="match status" value="1"/>
</dbReference>
<comment type="catalytic activity">
    <reaction evidence="14 15">
        <text>pyruvate + ATP + H2O = phosphoenolpyruvate + AMP + phosphate + 2 H(+)</text>
        <dbReference type="Rhea" id="RHEA:11364"/>
        <dbReference type="ChEBI" id="CHEBI:15361"/>
        <dbReference type="ChEBI" id="CHEBI:15377"/>
        <dbReference type="ChEBI" id="CHEBI:15378"/>
        <dbReference type="ChEBI" id="CHEBI:30616"/>
        <dbReference type="ChEBI" id="CHEBI:43474"/>
        <dbReference type="ChEBI" id="CHEBI:58702"/>
        <dbReference type="ChEBI" id="CHEBI:456215"/>
        <dbReference type="EC" id="2.7.9.2"/>
    </reaction>
</comment>
<comment type="similarity">
    <text evidence="4 15">Belongs to the PEP-utilizing enzyme family.</text>
</comment>
<protein>
    <recommendedName>
        <fullName evidence="6 15">Phosphoenolpyruvate synthase</fullName>
        <shortName evidence="15">PEP synthase</shortName>
        <ecNumber evidence="5 15">2.7.9.2</ecNumber>
    </recommendedName>
    <alternativeName>
        <fullName evidence="13 15">Pyruvate, water dikinase</fullName>
    </alternativeName>
</protein>
<dbReference type="EMBL" id="RSAA01000020">
    <property type="protein sequence ID" value="RRO14093.1"/>
    <property type="molecule type" value="Genomic_DNA"/>
</dbReference>
<evidence type="ECO:0000313" key="20">
    <source>
        <dbReference type="EMBL" id="RRO14093.1"/>
    </source>
</evidence>
<dbReference type="PANTHER" id="PTHR43030">
    <property type="entry name" value="PHOSPHOENOLPYRUVATE SYNTHASE"/>
    <property type="match status" value="1"/>
</dbReference>
<dbReference type="GO" id="GO:0006094">
    <property type="term" value="P:gluconeogenesis"/>
    <property type="evidence" value="ECO:0007669"/>
    <property type="project" value="UniProtKB-UniPathway"/>
</dbReference>
<evidence type="ECO:0000256" key="12">
    <source>
        <dbReference type="ARBA" id="ARBA00022842"/>
    </source>
</evidence>
<dbReference type="UniPathway" id="UPA00138"/>
<keyword evidence="8 15" id="KW-0479">Metal-binding</keyword>
<dbReference type="SUPFAM" id="SSF56059">
    <property type="entry name" value="Glutathione synthetase ATP-binding domain-like"/>
    <property type="match status" value="1"/>
</dbReference>
<dbReference type="EC" id="2.7.9.2" evidence="5 15"/>
<dbReference type="OrthoDB" id="9765468at2"/>
<dbReference type="PROSITE" id="PS00370">
    <property type="entry name" value="PEP_ENZYMES_PHOS_SITE"/>
    <property type="match status" value="1"/>
</dbReference>
<keyword evidence="12 15" id="KW-0460">Magnesium</keyword>
<keyword evidence="9 15" id="KW-0547">Nucleotide-binding</keyword>
<dbReference type="Proteomes" id="UP000274515">
    <property type="component" value="Unassembled WGS sequence"/>
</dbReference>
<dbReference type="Gene3D" id="3.30.470.20">
    <property type="entry name" value="ATP-grasp fold, B domain"/>
    <property type="match status" value="1"/>
</dbReference>
<evidence type="ECO:0000256" key="14">
    <source>
        <dbReference type="ARBA" id="ARBA00047700"/>
    </source>
</evidence>
<sequence>MPWIRWLSELGLDDVFEAGGKGANLGELTRADLPVPPGFVLVADAYRACIEKSGTQSELDALIGDAVRVVDDPDRLTEICDRLGQLVHRAGMAPAVRAAVDEAYTDLGTDLRVAVRSSATAEDAPDVSFAGVNESFTNVNGAGDVAATVVDCWASLFSPRAFVYRAAQGVREQPVMAVIVQQMVDADRSGVAFTANPATGDEDEMLIEAGFGLGESVVGGTVEPDSYTVRKTDCQPTRVTIGRKTHKIVKDSGGRQARVEVAATEAEQRVLRDAEISELAELVTKVEQLYGSPQDVEWAIADGRWWLVQSRPITTLDRRPVAGAVLVSGLGASFGTASGSVRLLRSPAEAGALQTGEVLVASMTAPDWLPAIRRAAALVTDSGGMTCHAAIVARELGLPCVVGTRTATTTLRTGARVTVDGANGTVTEGRSTPARTPTLAAERPPAAEPSLATRIYVNLALPEQAARVAALPVDGVGLLRAEFLLTDALGGEHPGLVLARGGKEEAINAIVTALSTITTAFAPRPVIYRTADFRSNEFRNLAGGEDFEPDEGNPMIGYRGCYRYVRDPSLFRLELEALAHVRETTPNLHLMIPFVRTRWELSQCMDEIDRSRLGGARGLHRWVMAEVPSVRYWLPEYAKMGIDGVSIGSNDLTQLVLGVDRDSEECAPLFDESDPAVLDAVGNIIGSARQARITSSLCGQAPSADPGFAEHLVRHGITSISVNPDAVPAVRQAVDTAERKIMLDAARLGHRAEDLGPR</sequence>
<evidence type="ECO:0000313" key="21">
    <source>
        <dbReference type="Proteomes" id="UP000274515"/>
    </source>
</evidence>
<dbReference type="PROSITE" id="PS00742">
    <property type="entry name" value="PEP_ENZYMES_2"/>
    <property type="match status" value="1"/>
</dbReference>
<dbReference type="SUPFAM" id="SSF52009">
    <property type="entry name" value="Phosphohistidine domain"/>
    <property type="match status" value="1"/>
</dbReference>
<dbReference type="AlphaFoldDB" id="A0A3R8Q035"/>
<dbReference type="NCBIfam" id="TIGR01418">
    <property type="entry name" value="PEP_synth"/>
    <property type="match status" value="1"/>
</dbReference>
<comment type="caution">
    <text evidence="20">The sequence shown here is derived from an EMBL/GenBank/DDBJ whole genome shotgun (WGS) entry which is preliminary data.</text>
</comment>
<dbReference type="Pfam" id="PF00391">
    <property type="entry name" value="PEP-utilizers"/>
    <property type="match status" value="1"/>
</dbReference>
<dbReference type="Pfam" id="PF01326">
    <property type="entry name" value="PPDK_N"/>
    <property type="match status" value="1"/>
</dbReference>
<evidence type="ECO:0000256" key="6">
    <source>
        <dbReference type="ARBA" id="ARBA00021623"/>
    </source>
</evidence>
<evidence type="ECO:0000256" key="8">
    <source>
        <dbReference type="ARBA" id="ARBA00022723"/>
    </source>
</evidence>
<evidence type="ECO:0000256" key="1">
    <source>
        <dbReference type="ARBA" id="ARBA00001946"/>
    </source>
</evidence>
<feature type="domain" description="PEP-utilising enzyme mobile" evidence="17">
    <location>
        <begin position="354"/>
        <end position="424"/>
    </location>
</feature>
<dbReference type="InterPro" id="IPR002192">
    <property type="entry name" value="PPDK_AMP/ATP-bd"/>
</dbReference>
<dbReference type="InterPro" id="IPR018274">
    <property type="entry name" value="PEP_util_AS"/>
</dbReference>
<feature type="domain" description="Pyruvate phosphate dikinase AMP/ATP-binding" evidence="18">
    <location>
        <begin position="18"/>
        <end position="319"/>
    </location>
</feature>